<dbReference type="OrthoDB" id="9775096at2"/>
<dbReference type="PANTHER" id="PTHR35333:SF3">
    <property type="entry name" value="BETA-LACTAMASE-TYPE TRANSPEPTIDASE FOLD CONTAINING PROTEIN"/>
    <property type="match status" value="1"/>
</dbReference>
<dbReference type="PANTHER" id="PTHR35333">
    <property type="entry name" value="BETA-LACTAMASE"/>
    <property type="match status" value="1"/>
</dbReference>
<dbReference type="eggNOG" id="COG2367">
    <property type="taxonomic scope" value="Bacteria"/>
</dbReference>
<dbReference type="Proteomes" id="UP000027778">
    <property type="component" value="Unassembled WGS sequence"/>
</dbReference>
<dbReference type="GO" id="GO:0046677">
    <property type="term" value="P:response to antibiotic"/>
    <property type="evidence" value="ECO:0007669"/>
    <property type="project" value="InterPro"/>
</dbReference>
<dbReference type="InterPro" id="IPR012338">
    <property type="entry name" value="Beta-lactam/transpept-like"/>
</dbReference>
<dbReference type="Pfam" id="PF13354">
    <property type="entry name" value="Beta-lactamase2"/>
    <property type="match status" value="1"/>
</dbReference>
<reference evidence="2 3" key="1">
    <citation type="submission" date="2014-06" db="EMBL/GenBank/DDBJ databases">
        <title>Draft genome sequence of Bacillus gaemokensis JCM 15801 (MCCC 1A00707).</title>
        <authorList>
            <person name="Lai Q."/>
            <person name="Liu Y."/>
            <person name="Shao Z."/>
        </authorList>
    </citation>
    <scope>NUCLEOTIDE SEQUENCE [LARGE SCALE GENOMIC DNA]</scope>
    <source>
        <strain evidence="2 3">JCM 15801</strain>
    </source>
</reference>
<dbReference type="RefSeq" id="WP_033676136.1">
    <property type="nucleotide sequence ID" value="NZ_JOTM01000020.1"/>
</dbReference>
<organism evidence="2 3">
    <name type="scientific">Bacillus gaemokensis</name>
    <dbReference type="NCBI Taxonomy" id="574375"/>
    <lineage>
        <taxon>Bacteria</taxon>
        <taxon>Bacillati</taxon>
        <taxon>Bacillota</taxon>
        <taxon>Bacilli</taxon>
        <taxon>Bacillales</taxon>
        <taxon>Bacillaceae</taxon>
        <taxon>Bacillus</taxon>
        <taxon>Bacillus cereus group</taxon>
    </lineage>
</organism>
<dbReference type="STRING" id="574375.AZF08_23390"/>
<accession>A0A073KL94</accession>
<comment type="caution">
    <text evidence="2">The sequence shown here is derived from an EMBL/GenBank/DDBJ whole genome shotgun (WGS) entry which is preliminary data.</text>
</comment>
<evidence type="ECO:0000313" key="3">
    <source>
        <dbReference type="Proteomes" id="UP000027778"/>
    </source>
</evidence>
<feature type="domain" description="Beta-lactamase class A catalytic" evidence="1">
    <location>
        <begin position="31"/>
        <end position="219"/>
    </location>
</feature>
<dbReference type="Gene3D" id="3.40.710.10">
    <property type="entry name" value="DD-peptidase/beta-lactamase superfamily"/>
    <property type="match status" value="1"/>
</dbReference>
<dbReference type="AlphaFoldDB" id="A0A073KL94"/>
<sequence>MQKEDFIYELENRIESVNGDISVMIQGAITYRYNEQFVHPSASLIKLAILSCAIEKIKRVMLNPYELIPVSSIPRTGGSGIVSSLHTPNVTIQDLLTLMITVSDNAATNWLINRLTMKDIQQHIDSLGMSGTQIQRYMMQEPQGENKDNLTTAEDIVSLLYHHDKEGKFYKPLQNQQFTYKLCGKLEGIEIASKTGERKNVTHDAVRLKVNDQTLYIAALSSNVECVSYTNYIFSEIGYLVNEYILK</sequence>
<name>A0A073KL94_9BACI</name>
<keyword evidence="3" id="KW-1185">Reference proteome</keyword>
<protein>
    <recommendedName>
        <fullName evidence="1">Beta-lactamase class A catalytic domain-containing protein</fullName>
    </recommendedName>
</protein>
<dbReference type="EMBL" id="JOTM01000020">
    <property type="protein sequence ID" value="KEK23098.1"/>
    <property type="molecule type" value="Genomic_DNA"/>
</dbReference>
<dbReference type="InterPro" id="IPR045155">
    <property type="entry name" value="Beta-lactam_cat"/>
</dbReference>
<dbReference type="InterPro" id="IPR000871">
    <property type="entry name" value="Beta-lactam_class-A"/>
</dbReference>
<evidence type="ECO:0000259" key="1">
    <source>
        <dbReference type="Pfam" id="PF13354"/>
    </source>
</evidence>
<evidence type="ECO:0000313" key="2">
    <source>
        <dbReference type="EMBL" id="KEK23098.1"/>
    </source>
</evidence>
<gene>
    <name evidence="2" type="ORF">BAGA_13900</name>
</gene>
<proteinExistence type="predicted"/>
<dbReference type="SUPFAM" id="SSF56601">
    <property type="entry name" value="beta-lactamase/transpeptidase-like"/>
    <property type="match status" value="1"/>
</dbReference>
<dbReference type="GO" id="GO:0008800">
    <property type="term" value="F:beta-lactamase activity"/>
    <property type="evidence" value="ECO:0007669"/>
    <property type="project" value="InterPro"/>
</dbReference>
<dbReference type="GO" id="GO:0030655">
    <property type="term" value="P:beta-lactam antibiotic catabolic process"/>
    <property type="evidence" value="ECO:0007669"/>
    <property type="project" value="InterPro"/>
</dbReference>